<evidence type="ECO:0000313" key="2">
    <source>
        <dbReference type="Proteomes" id="UP000680805"/>
    </source>
</evidence>
<dbReference type="EMBL" id="CP076135">
    <property type="protein sequence ID" value="QWG17164.1"/>
    <property type="molecule type" value="Genomic_DNA"/>
</dbReference>
<dbReference type="AlphaFoldDB" id="A0A975NNE2"/>
<evidence type="ECO:0008006" key="3">
    <source>
        <dbReference type="Google" id="ProtNLM"/>
    </source>
</evidence>
<evidence type="ECO:0000313" key="1">
    <source>
        <dbReference type="EMBL" id="QWG17164.1"/>
    </source>
</evidence>
<sequence>MKSGPAMAMRMTRLPRRHRIAHLCALIRQQSVRSIRRKELVTLLRTEVTAQLCKAVRAG</sequence>
<accession>A0A975NNE2</accession>
<organism evidence="1 2">
    <name type="scientific">Bradyrhizobium sediminis</name>
    <dbReference type="NCBI Taxonomy" id="2840469"/>
    <lineage>
        <taxon>Bacteria</taxon>
        <taxon>Pseudomonadati</taxon>
        <taxon>Pseudomonadota</taxon>
        <taxon>Alphaproteobacteria</taxon>
        <taxon>Hyphomicrobiales</taxon>
        <taxon>Nitrobacteraceae</taxon>
        <taxon>Bradyrhizobium</taxon>
    </lineage>
</organism>
<name>A0A975NNE2_9BRAD</name>
<dbReference type="Proteomes" id="UP000680805">
    <property type="component" value="Chromosome"/>
</dbReference>
<protein>
    <recommendedName>
        <fullName evidence="3">Transposase</fullName>
    </recommendedName>
</protein>
<proteinExistence type="predicted"/>
<reference evidence="1" key="1">
    <citation type="submission" date="2021-06" db="EMBL/GenBank/DDBJ databases">
        <title>Bradyrhizobium sp. S2-11-2 Genome sequencing.</title>
        <authorList>
            <person name="Jin L."/>
        </authorList>
    </citation>
    <scope>NUCLEOTIDE SEQUENCE</scope>
    <source>
        <strain evidence="1">S2-11-2</strain>
    </source>
</reference>
<dbReference type="KEGG" id="bsei:KMZ68_19595"/>
<dbReference type="RefSeq" id="WP_215612818.1">
    <property type="nucleotide sequence ID" value="NZ_CP076135.1"/>
</dbReference>
<gene>
    <name evidence="1" type="ORF">KMZ68_19595</name>
</gene>